<dbReference type="Pfam" id="PF04138">
    <property type="entry name" value="GtrA_DPMS_TM"/>
    <property type="match status" value="1"/>
</dbReference>
<evidence type="ECO:0000313" key="9">
    <source>
        <dbReference type="Proteomes" id="UP000193778"/>
    </source>
</evidence>
<keyword evidence="4 6" id="KW-1133">Transmembrane helix</keyword>
<comment type="similarity">
    <text evidence="2">Belongs to the GtrA family.</text>
</comment>
<keyword evidence="3 6" id="KW-0812">Transmembrane</keyword>
<evidence type="ECO:0000259" key="7">
    <source>
        <dbReference type="Pfam" id="PF04138"/>
    </source>
</evidence>
<name>A0A1X7ACC8_9RHOB</name>
<dbReference type="PANTHER" id="PTHR38459:SF1">
    <property type="entry name" value="PROPHAGE BACTOPRENOL-LINKED GLUCOSE TRANSLOCASE HOMOLOG"/>
    <property type="match status" value="1"/>
</dbReference>
<evidence type="ECO:0000256" key="3">
    <source>
        <dbReference type="ARBA" id="ARBA00022692"/>
    </source>
</evidence>
<accession>A0A1X7ACC8</accession>
<dbReference type="EMBL" id="FWFP01000017">
    <property type="protein sequence ID" value="SLN75819.1"/>
    <property type="molecule type" value="Genomic_DNA"/>
</dbReference>
<dbReference type="PANTHER" id="PTHR38459">
    <property type="entry name" value="PROPHAGE BACTOPRENOL-LINKED GLUCOSE TRANSLOCASE HOMOLOG"/>
    <property type="match status" value="1"/>
</dbReference>
<feature type="domain" description="GtrA/DPMS transmembrane" evidence="7">
    <location>
        <begin position="17"/>
        <end position="129"/>
    </location>
</feature>
<gene>
    <name evidence="8" type="ORF">RUM8411_04267</name>
</gene>
<proteinExistence type="inferred from homology"/>
<dbReference type="Proteomes" id="UP000193778">
    <property type="component" value="Unassembled WGS sequence"/>
</dbReference>
<evidence type="ECO:0000256" key="4">
    <source>
        <dbReference type="ARBA" id="ARBA00022989"/>
    </source>
</evidence>
<feature type="transmembrane region" description="Helical" evidence="6">
    <location>
        <begin position="14"/>
        <end position="35"/>
    </location>
</feature>
<sequence length="145" mass="15718">MKSWEMLPPKLRQFVLYVLCGGGGAALDFVLYAFLVTTGVWHHAANVAGYASGTLLSFALNRVITFRVLDAPIRRLAAFMAFAGIGYLCSMTVLIVLVDALSVDPVMAKAASVVVVVAVQYTLNSRITFQPTGSQRKPHDKIKDV</sequence>
<evidence type="ECO:0000256" key="5">
    <source>
        <dbReference type="ARBA" id="ARBA00023136"/>
    </source>
</evidence>
<dbReference type="InterPro" id="IPR051401">
    <property type="entry name" value="GtrA_CellWall_Glycosyl"/>
</dbReference>
<dbReference type="GO" id="GO:0005886">
    <property type="term" value="C:plasma membrane"/>
    <property type="evidence" value="ECO:0007669"/>
    <property type="project" value="TreeGrafter"/>
</dbReference>
<reference evidence="9" key="1">
    <citation type="submission" date="2017-03" db="EMBL/GenBank/DDBJ databases">
        <authorList>
            <person name="Rodrigo-Torres L."/>
            <person name="Arahal R.D."/>
            <person name="Lucena T."/>
        </authorList>
    </citation>
    <scope>NUCLEOTIDE SEQUENCE [LARGE SCALE GENOMIC DNA]</scope>
    <source>
        <strain evidence="9">CECT 8411</strain>
    </source>
</reference>
<evidence type="ECO:0000256" key="6">
    <source>
        <dbReference type="SAM" id="Phobius"/>
    </source>
</evidence>
<evidence type="ECO:0000313" key="8">
    <source>
        <dbReference type="EMBL" id="SLN75819.1"/>
    </source>
</evidence>
<feature type="transmembrane region" description="Helical" evidence="6">
    <location>
        <begin position="47"/>
        <end position="64"/>
    </location>
</feature>
<keyword evidence="9" id="KW-1185">Reference proteome</keyword>
<evidence type="ECO:0000256" key="2">
    <source>
        <dbReference type="ARBA" id="ARBA00009399"/>
    </source>
</evidence>
<dbReference type="AlphaFoldDB" id="A0A1X7ACC8"/>
<evidence type="ECO:0000256" key="1">
    <source>
        <dbReference type="ARBA" id="ARBA00004141"/>
    </source>
</evidence>
<organism evidence="8 9">
    <name type="scientific">Ruegeria meonggei</name>
    <dbReference type="NCBI Taxonomy" id="1446476"/>
    <lineage>
        <taxon>Bacteria</taxon>
        <taxon>Pseudomonadati</taxon>
        <taxon>Pseudomonadota</taxon>
        <taxon>Alphaproteobacteria</taxon>
        <taxon>Rhodobacterales</taxon>
        <taxon>Roseobacteraceae</taxon>
        <taxon>Ruegeria</taxon>
    </lineage>
</organism>
<dbReference type="InterPro" id="IPR007267">
    <property type="entry name" value="GtrA_DPMS_TM"/>
</dbReference>
<dbReference type="OrthoDB" id="7874549at2"/>
<dbReference type="GO" id="GO:0000271">
    <property type="term" value="P:polysaccharide biosynthetic process"/>
    <property type="evidence" value="ECO:0007669"/>
    <property type="project" value="InterPro"/>
</dbReference>
<comment type="subcellular location">
    <subcellularLocation>
        <location evidence="1">Membrane</location>
        <topology evidence="1">Multi-pass membrane protein</topology>
    </subcellularLocation>
</comment>
<feature type="transmembrane region" description="Helical" evidence="6">
    <location>
        <begin position="76"/>
        <end position="98"/>
    </location>
</feature>
<keyword evidence="5 6" id="KW-0472">Membrane</keyword>
<protein>
    <submittedName>
        <fullName evidence="8">GtrA-like protein</fullName>
    </submittedName>
</protein>